<dbReference type="PROSITE" id="PS50853">
    <property type="entry name" value="FN3"/>
    <property type="match status" value="1"/>
</dbReference>
<name>A0A8W8IL06_MAGGI</name>
<dbReference type="InterPro" id="IPR036116">
    <property type="entry name" value="FN3_sf"/>
</dbReference>
<sequence length="896" mass="101147">MSPQRTLTGSMHVFFAAIGVFGICCISANIEMGPLSKFNTYKLIRSVNSTLDLYCRSTSNASTKLLITHCKSSVESSCKNLTAETGQDSKVVVKFLSLKLSDSGSYTCQDLTSNSSEYISLTVGVKPEPLETMDCVSPDFKELICTWNKSNPHSAPTKWEIWYSWRPVNGFKYSKQVRCPAESQTNFSMTCRWASCRDPLCKEGFAPMREYRVYVAGSSQLGNVTKTFDITPEHHVKLTVEKLQLRTTATSLAVKWNLDEDIFLSIFNSTLDFETLTSLDNLTTDPKVSKWTINSKGETEFTKEIPGLYPFTRYKFCVKAKLSGNRGFWSEPICDKVITKETAPIHAPETDRWAFYVDGDQIQLYMKEVPLHLRTSKEYRYSIQGLEGGNITTSAVTPGNTTITIPASRISEQGPLLIRSCNDMGCSSASTPINTDKIRTEFRPRGVIVTKKTDSYTVSCDIPEKFRKEIQLTKFYYCRGHRENNICLSNFNWMTKTGAESNLTIIVPDVKYGDWMFGVSIVANDNTSGGILFADCYSSSNNSCKYGNILKVEHASDKILITILVVLPSVILILIAFFILRYLKQRYCEEIKIELPVLFQMKNSQREMTYESQNVVEPYNSIPTTNIEHQEATETKTVNNGDKRKISVAGSSESSSCDTGVVDNSFDNFKYDTVQNYGLDEEKQYFLNVETSTSSSVSSKANSKEFDKNNDDVFDRNCSVSYKASLISLNENYVTNEDCMENKQDLKEKAQYFLDVLPSEYARCVVSDDLPGYYTQSDEVVSLNENYVTNEDLIQQDSKGDARHSLDVLPSEYARCVVSDDLFIYRTQSEESISFAEESRMCSSNKINNGGLKNSTLNFKTKSFSDSFINPEHVPFLIRSSVEFKETVTMHPDYVH</sequence>
<reference evidence="3" key="1">
    <citation type="submission" date="2022-08" db="UniProtKB">
        <authorList>
            <consortium name="EnsemblMetazoa"/>
        </authorList>
    </citation>
    <scope>IDENTIFICATION</scope>
    <source>
        <strain evidence="3">05x7-T-G4-1.051#20</strain>
    </source>
</reference>
<dbReference type="InterPro" id="IPR003961">
    <property type="entry name" value="FN3_dom"/>
</dbReference>
<feature type="domain" description="Fibronectin type-III" evidence="2">
    <location>
        <begin position="236"/>
        <end position="342"/>
    </location>
</feature>
<proteinExistence type="predicted"/>
<dbReference type="InterPro" id="IPR013783">
    <property type="entry name" value="Ig-like_fold"/>
</dbReference>
<dbReference type="EnsemblMetazoa" id="G1445.1">
    <property type="protein sequence ID" value="G1445.1:cds"/>
    <property type="gene ID" value="G1445"/>
</dbReference>
<dbReference type="AlphaFoldDB" id="A0A8W8IL06"/>
<keyword evidence="1" id="KW-0472">Membrane</keyword>
<evidence type="ECO:0000259" key="2">
    <source>
        <dbReference type="PROSITE" id="PS50853"/>
    </source>
</evidence>
<accession>A0A8W8IL06</accession>
<evidence type="ECO:0000256" key="1">
    <source>
        <dbReference type="SAM" id="Phobius"/>
    </source>
</evidence>
<keyword evidence="4" id="KW-1185">Reference proteome</keyword>
<evidence type="ECO:0000313" key="3">
    <source>
        <dbReference type="EnsemblMetazoa" id="G1445.1:cds"/>
    </source>
</evidence>
<evidence type="ECO:0000313" key="4">
    <source>
        <dbReference type="Proteomes" id="UP000005408"/>
    </source>
</evidence>
<dbReference type="CDD" id="cd00063">
    <property type="entry name" value="FN3"/>
    <property type="match status" value="1"/>
</dbReference>
<dbReference type="SUPFAM" id="SSF49265">
    <property type="entry name" value="Fibronectin type III"/>
    <property type="match status" value="2"/>
</dbReference>
<feature type="transmembrane region" description="Helical" evidence="1">
    <location>
        <begin position="559"/>
        <end position="583"/>
    </location>
</feature>
<organism evidence="3 4">
    <name type="scientific">Magallana gigas</name>
    <name type="common">Pacific oyster</name>
    <name type="synonym">Crassostrea gigas</name>
    <dbReference type="NCBI Taxonomy" id="29159"/>
    <lineage>
        <taxon>Eukaryota</taxon>
        <taxon>Metazoa</taxon>
        <taxon>Spiralia</taxon>
        <taxon>Lophotrochozoa</taxon>
        <taxon>Mollusca</taxon>
        <taxon>Bivalvia</taxon>
        <taxon>Autobranchia</taxon>
        <taxon>Pteriomorphia</taxon>
        <taxon>Ostreida</taxon>
        <taxon>Ostreoidea</taxon>
        <taxon>Ostreidae</taxon>
        <taxon>Magallana</taxon>
    </lineage>
</organism>
<keyword evidence="1" id="KW-0812">Transmembrane</keyword>
<dbReference type="Gene3D" id="2.60.40.10">
    <property type="entry name" value="Immunoglobulins"/>
    <property type="match status" value="2"/>
</dbReference>
<protein>
    <recommendedName>
        <fullName evidence="2">Fibronectin type-III domain-containing protein</fullName>
    </recommendedName>
</protein>
<feature type="transmembrane region" description="Helical" evidence="1">
    <location>
        <begin position="12"/>
        <end position="30"/>
    </location>
</feature>
<dbReference type="Proteomes" id="UP000005408">
    <property type="component" value="Unassembled WGS sequence"/>
</dbReference>
<keyword evidence="1" id="KW-1133">Transmembrane helix</keyword>